<feature type="compositionally biased region" description="Low complexity" evidence="7">
    <location>
        <begin position="703"/>
        <end position="712"/>
    </location>
</feature>
<keyword evidence="4 6" id="KW-0573">Peptidoglycan synthesis</keyword>
<evidence type="ECO:0000256" key="6">
    <source>
        <dbReference type="PROSITE-ProRule" id="PRU01373"/>
    </source>
</evidence>
<keyword evidence="2" id="KW-0808">Transferase</keyword>
<reference evidence="9 10" key="1">
    <citation type="submission" date="2019-06" db="EMBL/GenBank/DDBJ databases">
        <title>Persicimonas caeni gen. nov., sp. nov., a predatory bacterium isolated from solar saltern.</title>
        <authorList>
            <person name="Wang S."/>
        </authorList>
    </citation>
    <scope>NUCLEOTIDE SEQUENCE [LARGE SCALE GENOMIC DNA]</scope>
    <source>
        <strain evidence="9 10">YN101</strain>
    </source>
</reference>
<feature type="active site" description="Nucleophile" evidence="6">
    <location>
        <position position="605"/>
    </location>
</feature>
<dbReference type="InterPro" id="IPR038063">
    <property type="entry name" value="Transpep_catalytic_dom"/>
</dbReference>
<dbReference type="GO" id="GO:0071555">
    <property type="term" value="P:cell wall organization"/>
    <property type="evidence" value="ECO:0007669"/>
    <property type="project" value="UniProtKB-UniRule"/>
</dbReference>
<dbReference type="EMBL" id="CP041186">
    <property type="protein sequence ID" value="QDG53340.1"/>
    <property type="molecule type" value="Genomic_DNA"/>
</dbReference>
<dbReference type="OrthoDB" id="9778545at2"/>
<evidence type="ECO:0000256" key="5">
    <source>
        <dbReference type="ARBA" id="ARBA00023316"/>
    </source>
</evidence>
<feature type="region of interest" description="Disordered" evidence="7">
    <location>
        <begin position="693"/>
        <end position="712"/>
    </location>
</feature>
<dbReference type="Gene3D" id="2.40.440.10">
    <property type="entry name" value="L,D-transpeptidase catalytic domain-like"/>
    <property type="match status" value="1"/>
</dbReference>
<organism evidence="9 10">
    <name type="scientific">Persicimonas caeni</name>
    <dbReference type="NCBI Taxonomy" id="2292766"/>
    <lineage>
        <taxon>Bacteria</taxon>
        <taxon>Deltaproteobacteria</taxon>
        <taxon>Bradymonadales</taxon>
        <taxon>Bradymonadaceae</taxon>
        <taxon>Persicimonas</taxon>
    </lineage>
</organism>
<feature type="region of interest" description="Disordered" evidence="7">
    <location>
        <begin position="272"/>
        <end position="300"/>
    </location>
</feature>
<comment type="pathway">
    <text evidence="1 6">Cell wall biogenesis; peptidoglycan biosynthesis.</text>
</comment>
<proteinExistence type="predicted"/>
<keyword evidence="5 6" id="KW-0961">Cell wall biogenesis/degradation</keyword>
<dbReference type="Pfam" id="PF03734">
    <property type="entry name" value="YkuD"/>
    <property type="match status" value="1"/>
</dbReference>
<evidence type="ECO:0000313" key="9">
    <source>
        <dbReference type="EMBL" id="QDG53340.1"/>
    </source>
</evidence>
<dbReference type="InterPro" id="IPR052905">
    <property type="entry name" value="LD-transpeptidase_YkuD-like"/>
</dbReference>
<evidence type="ECO:0000313" key="10">
    <source>
        <dbReference type="Proteomes" id="UP000315995"/>
    </source>
</evidence>
<evidence type="ECO:0000259" key="8">
    <source>
        <dbReference type="PROSITE" id="PS52029"/>
    </source>
</evidence>
<dbReference type="InterPro" id="IPR036366">
    <property type="entry name" value="PGBDSf"/>
</dbReference>
<dbReference type="UniPathway" id="UPA00219"/>
<dbReference type="PANTHER" id="PTHR41533">
    <property type="entry name" value="L,D-TRANSPEPTIDASE HI_1667-RELATED"/>
    <property type="match status" value="1"/>
</dbReference>
<evidence type="ECO:0000256" key="3">
    <source>
        <dbReference type="ARBA" id="ARBA00022960"/>
    </source>
</evidence>
<accession>A0A5B8YAB4</accession>
<dbReference type="Pfam" id="PF01471">
    <property type="entry name" value="PG_binding_1"/>
    <property type="match status" value="1"/>
</dbReference>
<dbReference type="RefSeq" id="WP_141199801.1">
    <property type="nucleotide sequence ID" value="NZ_CP041186.1"/>
</dbReference>
<feature type="domain" description="L,D-TPase catalytic" evidence="8">
    <location>
        <begin position="459"/>
        <end position="629"/>
    </location>
</feature>
<gene>
    <name evidence="9" type="ORF">FIV42_22105</name>
</gene>
<evidence type="ECO:0000256" key="1">
    <source>
        <dbReference type="ARBA" id="ARBA00004752"/>
    </source>
</evidence>
<dbReference type="SUPFAM" id="SSF141523">
    <property type="entry name" value="L,D-transpeptidase catalytic domain-like"/>
    <property type="match status" value="1"/>
</dbReference>
<dbReference type="SUPFAM" id="SSF47090">
    <property type="entry name" value="PGBD-like"/>
    <property type="match status" value="1"/>
</dbReference>
<dbReference type="InterPro" id="IPR005490">
    <property type="entry name" value="LD_TPept_cat_dom"/>
</dbReference>
<dbReference type="GO" id="GO:0016740">
    <property type="term" value="F:transferase activity"/>
    <property type="evidence" value="ECO:0007669"/>
    <property type="project" value="UniProtKB-KW"/>
</dbReference>
<dbReference type="PANTHER" id="PTHR41533:SF2">
    <property type="entry name" value="BLR7131 PROTEIN"/>
    <property type="match status" value="1"/>
</dbReference>
<dbReference type="GO" id="GO:0009252">
    <property type="term" value="P:peptidoglycan biosynthetic process"/>
    <property type="evidence" value="ECO:0007669"/>
    <property type="project" value="UniProtKB-UniPathway"/>
</dbReference>
<dbReference type="GO" id="GO:0008360">
    <property type="term" value="P:regulation of cell shape"/>
    <property type="evidence" value="ECO:0007669"/>
    <property type="project" value="UniProtKB-UniRule"/>
</dbReference>
<protein>
    <recommendedName>
        <fullName evidence="8">L,D-TPase catalytic domain-containing protein</fullName>
    </recommendedName>
</protein>
<dbReference type="Gene3D" id="1.10.101.10">
    <property type="entry name" value="PGBD-like superfamily/PGBD"/>
    <property type="match status" value="1"/>
</dbReference>
<dbReference type="Pfam" id="PF20142">
    <property type="entry name" value="Scaffold"/>
    <property type="match status" value="1"/>
</dbReference>
<dbReference type="InterPro" id="IPR045380">
    <property type="entry name" value="LD_TPept_scaffold_dom"/>
</dbReference>
<name>A0A4Y6PYN4_PERCE</name>
<accession>A0A4Y6PYN4</accession>
<evidence type="ECO:0000256" key="4">
    <source>
        <dbReference type="ARBA" id="ARBA00022984"/>
    </source>
</evidence>
<dbReference type="InterPro" id="IPR002477">
    <property type="entry name" value="Peptidoglycan-bd-like"/>
</dbReference>
<feature type="active site" description="Proton donor/acceptor" evidence="6">
    <location>
        <position position="586"/>
    </location>
</feature>
<sequence length="712" mass="82578">MERETTPKRARWGGAVVGPRLIAALASILLVAGATSCSGSSQQQTVDPAEQAERNHNEDVVDALANRLPEMLRQVAKHRASQLTIDGILAAPQAHLEEIELRRHDYLRALYAQNGHEPVWVDVDGTDAQLRPSARQLLEVLRQGAEAHGLWRDELHLDHLEMVDLGAGQRIDGRVFEGVQLDAVDRQAIVQWLGEQQKSYDPQEDLRELTAELISTGGPLDRLGQPMEEQVTRLRDVSETTSRIDVLFSDALVHYAMRLRFDNKAWQRGHAWPERLQKPSEEAQKKDEKEAESDKEPKLTGEALVEARRKYLVMQSLGPVFKDSSQVATTLAELPPPFEPYRRLTRAFKRYADIVEAGGWPLIPQEAEGLKRGASSEHIPTVKERLRIEGYYDGDDSKTFTNELRRALLTYQRTHQLWENGWLTPQTMRSLNDTATERWNQIRLTLERWRESRVGPDTHYVHVNIPDFHASVWRNGERDMYFKIVVGSTSKERTDDGELIYKHATPRFSDRLDYIVFNPYWNVPESIREKELEPKFEEKPEYFEEKHYEYFTDRNGHRFLRQKPGPHNALGKVKFLFPNRYNVYMHDTPDKHLFKHPFRAYSHGCVRIQDPMKFAHYLLDLDGRWKDEKRQEKLDEWYAKEGETWVNLRHELPVHIEYFVVRVDDNGHANFLADLYRLDRPRMKKIAAKVEALQSEEPEGAESVESAEASQH</sequence>
<dbReference type="CDD" id="cd16913">
    <property type="entry name" value="YkuD_like"/>
    <property type="match status" value="1"/>
</dbReference>
<dbReference type="Proteomes" id="UP000315995">
    <property type="component" value="Chromosome"/>
</dbReference>
<dbReference type="AlphaFoldDB" id="A0A4Y6PYN4"/>
<keyword evidence="3 6" id="KW-0133">Cell shape</keyword>
<dbReference type="InterPro" id="IPR036365">
    <property type="entry name" value="PGBD-like_sf"/>
</dbReference>
<dbReference type="PROSITE" id="PS52029">
    <property type="entry name" value="LD_TPASE"/>
    <property type="match status" value="1"/>
</dbReference>
<evidence type="ECO:0000256" key="2">
    <source>
        <dbReference type="ARBA" id="ARBA00022679"/>
    </source>
</evidence>
<keyword evidence="10" id="KW-1185">Reference proteome</keyword>
<evidence type="ECO:0000256" key="7">
    <source>
        <dbReference type="SAM" id="MobiDB-lite"/>
    </source>
</evidence>